<accession>A0A3Q3E619</accession>
<dbReference type="AlphaFoldDB" id="A0A3Q3E619"/>
<protein>
    <submittedName>
        <fullName evidence="1">Uncharacterized protein</fullName>
    </submittedName>
</protein>
<organism evidence="1 2">
    <name type="scientific">Labrus bergylta</name>
    <name type="common">ballan wrasse</name>
    <dbReference type="NCBI Taxonomy" id="56723"/>
    <lineage>
        <taxon>Eukaryota</taxon>
        <taxon>Metazoa</taxon>
        <taxon>Chordata</taxon>
        <taxon>Craniata</taxon>
        <taxon>Vertebrata</taxon>
        <taxon>Euteleostomi</taxon>
        <taxon>Actinopterygii</taxon>
        <taxon>Neopterygii</taxon>
        <taxon>Teleostei</taxon>
        <taxon>Neoteleostei</taxon>
        <taxon>Acanthomorphata</taxon>
        <taxon>Eupercaria</taxon>
        <taxon>Labriformes</taxon>
        <taxon>Labridae</taxon>
        <taxon>Labrus</taxon>
    </lineage>
</organism>
<reference evidence="1" key="1">
    <citation type="submission" date="2025-08" db="UniProtKB">
        <authorList>
            <consortium name="Ensembl"/>
        </authorList>
    </citation>
    <scope>IDENTIFICATION</scope>
</reference>
<name>A0A3Q3E619_9LABR</name>
<dbReference type="GeneTree" id="ENSGT01150000287213"/>
<keyword evidence="2" id="KW-1185">Reference proteome</keyword>
<evidence type="ECO:0000313" key="2">
    <source>
        <dbReference type="Proteomes" id="UP000261660"/>
    </source>
</evidence>
<dbReference type="Ensembl" id="ENSLBET00000002845.1">
    <property type="protein sequence ID" value="ENSLBEP00000002692.1"/>
    <property type="gene ID" value="ENSLBEG00000002126.1"/>
</dbReference>
<dbReference type="Proteomes" id="UP000261660">
    <property type="component" value="Unplaced"/>
</dbReference>
<reference evidence="1" key="2">
    <citation type="submission" date="2025-09" db="UniProtKB">
        <authorList>
            <consortium name="Ensembl"/>
        </authorList>
    </citation>
    <scope>IDENTIFICATION</scope>
</reference>
<dbReference type="InParanoid" id="A0A3Q3E619"/>
<sequence length="58" mass="6215">MFICNVPDLAGFPPSTAVRMSLITACFSRSKAFCSTNSADTPSVVSSDIVWWVSVNSL</sequence>
<evidence type="ECO:0000313" key="1">
    <source>
        <dbReference type="Ensembl" id="ENSLBEP00000002692.1"/>
    </source>
</evidence>
<proteinExistence type="predicted"/>